<reference evidence="5 6" key="1">
    <citation type="submission" date="2018-02" db="EMBL/GenBank/DDBJ databases">
        <title>Comparative genomes isolates from brazilian mangrove.</title>
        <authorList>
            <person name="Araujo J.E."/>
            <person name="Taketani R.G."/>
            <person name="Silva M.C.P."/>
            <person name="Loureco M.V."/>
            <person name="Andreote F.D."/>
        </authorList>
    </citation>
    <scope>NUCLEOTIDE SEQUENCE [LARGE SCALE GENOMIC DNA]</scope>
    <source>
        <strain evidence="5 6">Hex-1 MGV</strain>
    </source>
</reference>
<dbReference type="AlphaFoldDB" id="A0A2S8FG01"/>
<evidence type="ECO:0000259" key="4">
    <source>
        <dbReference type="Pfam" id="PF14237"/>
    </source>
</evidence>
<keyword evidence="3" id="KW-0472">Membrane</keyword>
<proteinExistence type="predicted"/>
<gene>
    <name evidence="5" type="ORF">C5Y83_22700</name>
</gene>
<dbReference type="Pfam" id="PF14237">
    <property type="entry name" value="GYF_2"/>
    <property type="match status" value="1"/>
</dbReference>
<feature type="transmembrane region" description="Helical" evidence="3">
    <location>
        <begin position="261"/>
        <end position="276"/>
    </location>
</feature>
<keyword evidence="3" id="KW-0812">Transmembrane</keyword>
<keyword evidence="3" id="KW-1133">Transmembrane helix</keyword>
<feature type="transmembrane region" description="Helical" evidence="3">
    <location>
        <begin position="235"/>
        <end position="255"/>
    </location>
</feature>
<dbReference type="InterPro" id="IPR025640">
    <property type="entry name" value="GYF_2"/>
</dbReference>
<evidence type="ECO:0000313" key="5">
    <source>
        <dbReference type="EMBL" id="PQO31010.1"/>
    </source>
</evidence>
<comment type="caution">
    <text evidence="5">The sequence shown here is derived from an EMBL/GenBank/DDBJ whole genome shotgun (WGS) entry which is preliminary data.</text>
</comment>
<evidence type="ECO:0000256" key="2">
    <source>
        <dbReference type="SAM" id="MobiDB-lite"/>
    </source>
</evidence>
<keyword evidence="1" id="KW-0175">Coiled coil</keyword>
<dbReference type="EMBL" id="PUHY01000013">
    <property type="protein sequence ID" value="PQO31010.1"/>
    <property type="molecule type" value="Genomic_DNA"/>
</dbReference>
<dbReference type="Proteomes" id="UP000238322">
    <property type="component" value="Unassembled WGS sequence"/>
</dbReference>
<feature type="coiled-coil region" evidence="1">
    <location>
        <begin position="183"/>
        <end position="210"/>
    </location>
</feature>
<accession>A0A2S8FG01</accession>
<organism evidence="5 6">
    <name type="scientific">Blastopirellula marina</name>
    <dbReference type="NCBI Taxonomy" id="124"/>
    <lineage>
        <taxon>Bacteria</taxon>
        <taxon>Pseudomonadati</taxon>
        <taxon>Planctomycetota</taxon>
        <taxon>Planctomycetia</taxon>
        <taxon>Pirellulales</taxon>
        <taxon>Pirellulaceae</taxon>
        <taxon>Blastopirellula</taxon>
    </lineage>
</organism>
<evidence type="ECO:0000256" key="3">
    <source>
        <dbReference type="SAM" id="Phobius"/>
    </source>
</evidence>
<feature type="region of interest" description="Disordered" evidence="2">
    <location>
        <begin position="76"/>
        <end position="105"/>
    </location>
</feature>
<evidence type="ECO:0000313" key="6">
    <source>
        <dbReference type="Proteomes" id="UP000238322"/>
    </source>
</evidence>
<feature type="domain" description="GYF" evidence="4">
    <location>
        <begin position="20"/>
        <end position="69"/>
    </location>
</feature>
<sequence>MEWTGMPLSSSSSTQSELRWYYAVDDAHVGPVSATKFWQLADDGVIKADTLVWCTGYTDWVPAQTVDGLFRGKKNRGSDPGFVSSAPQHVGPTPMKPPPPEEPADVDTTLLLQIAKSGIMLGLVCIIFTRGCDRIDKARIEGIIGERAISEQEFNEREKSQLLPLQQRLDELQAIDYVSAEEKKQLQEAIETLRTEKLVLANERKKLEAETWGPLRAKEARVGAEYQSMQMFRRIAGLIGTTLTLIGLGIALFYTPSDQQLGIWIVLGVVIAAAYLS</sequence>
<name>A0A2S8FG01_9BACT</name>
<evidence type="ECO:0000256" key="1">
    <source>
        <dbReference type="SAM" id="Coils"/>
    </source>
</evidence>
<protein>
    <recommendedName>
        <fullName evidence="4">GYF domain-containing protein</fullName>
    </recommendedName>
</protein>